<comment type="caution">
    <text evidence="1">The sequence shown here is derived from an EMBL/GenBank/DDBJ whole genome shotgun (WGS) entry which is preliminary data.</text>
</comment>
<evidence type="ECO:0000313" key="1">
    <source>
        <dbReference type="EMBL" id="CAG9567486.1"/>
    </source>
</evidence>
<reference evidence="1" key="1">
    <citation type="submission" date="2021-09" db="EMBL/GenBank/DDBJ databases">
        <authorList>
            <person name="Martin H S."/>
        </authorList>
    </citation>
    <scope>NUCLEOTIDE SEQUENCE</scope>
</reference>
<accession>A0A8J2QQ84</accession>
<evidence type="ECO:0000313" key="2">
    <source>
        <dbReference type="Proteomes" id="UP000789524"/>
    </source>
</evidence>
<dbReference type="AlphaFoldDB" id="A0A8J2QQ84"/>
<sequence length="122" mass="13519">MARPMDHTTCFCYLNNSSPTSAVLRPRLPELLNVSHVFRTEASARRNNVHSAPASTDTEQAPADVDLLFYLSYDLDRICRHTAALYGILVATSANFKVARCHSRRPNCDKCLSSHVSPGKLS</sequence>
<protein>
    <submittedName>
        <fullName evidence="1">(African queen) hypothetical protein</fullName>
    </submittedName>
</protein>
<keyword evidence="2" id="KW-1185">Reference proteome</keyword>
<name>A0A8J2QQ84_9NEOP</name>
<gene>
    <name evidence="1" type="ORF">DCHRY22_LOCUS7741</name>
</gene>
<dbReference type="Proteomes" id="UP000789524">
    <property type="component" value="Unassembled WGS sequence"/>
</dbReference>
<dbReference type="EMBL" id="CAKASE010000058">
    <property type="protein sequence ID" value="CAG9567486.1"/>
    <property type="molecule type" value="Genomic_DNA"/>
</dbReference>
<proteinExistence type="predicted"/>
<organism evidence="1 2">
    <name type="scientific">Danaus chrysippus</name>
    <name type="common">African queen</name>
    <dbReference type="NCBI Taxonomy" id="151541"/>
    <lineage>
        <taxon>Eukaryota</taxon>
        <taxon>Metazoa</taxon>
        <taxon>Ecdysozoa</taxon>
        <taxon>Arthropoda</taxon>
        <taxon>Hexapoda</taxon>
        <taxon>Insecta</taxon>
        <taxon>Pterygota</taxon>
        <taxon>Neoptera</taxon>
        <taxon>Endopterygota</taxon>
        <taxon>Lepidoptera</taxon>
        <taxon>Glossata</taxon>
        <taxon>Ditrysia</taxon>
        <taxon>Papilionoidea</taxon>
        <taxon>Nymphalidae</taxon>
        <taxon>Danainae</taxon>
        <taxon>Danaini</taxon>
        <taxon>Danaina</taxon>
        <taxon>Danaus</taxon>
        <taxon>Anosia</taxon>
    </lineage>
</organism>